<sequence length="296" mass="33826">MTQWMLVSRDWLKIVLSVVFRDLWITSYAHIDYITDICCFNTSFVCELVGITNVHLHLAETCRSLTISVYTTFEDQYASQCRELIEYATTDSSRERLLSKISHYEYAIPCQSIVSVVHNYTPHITSLHFVLVDCPATFSGWDTLPKPYITTREYPLSLTELHVTFAYTSPPSVLLLDAPRGTFFPPPSSRDLPPQCRFDGVRRLVVRDANADFVAFLTTACPQLETVESTAAFATEDVPADVPADVKARLVFIRLPRTEIWGLIGGDAKRRWGRPPVRKRRNSIWGLLKRIFDERT</sequence>
<organism evidence="1 2">
    <name type="scientific">Mycena albidolilacea</name>
    <dbReference type="NCBI Taxonomy" id="1033008"/>
    <lineage>
        <taxon>Eukaryota</taxon>
        <taxon>Fungi</taxon>
        <taxon>Dikarya</taxon>
        <taxon>Basidiomycota</taxon>
        <taxon>Agaricomycotina</taxon>
        <taxon>Agaricomycetes</taxon>
        <taxon>Agaricomycetidae</taxon>
        <taxon>Agaricales</taxon>
        <taxon>Marasmiineae</taxon>
        <taxon>Mycenaceae</taxon>
        <taxon>Mycena</taxon>
    </lineage>
</organism>
<keyword evidence="2" id="KW-1185">Reference proteome</keyword>
<dbReference type="AlphaFoldDB" id="A0AAD7EDW8"/>
<name>A0AAD7EDW8_9AGAR</name>
<evidence type="ECO:0000313" key="1">
    <source>
        <dbReference type="EMBL" id="KAJ7312906.1"/>
    </source>
</evidence>
<comment type="caution">
    <text evidence="1">The sequence shown here is derived from an EMBL/GenBank/DDBJ whole genome shotgun (WGS) entry which is preliminary data.</text>
</comment>
<proteinExistence type="predicted"/>
<gene>
    <name evidence="1" type="ORF">DFH08DRAFT_973120</name>
</gene>
<reference evidence="1" key="1">
    <citation type="submission" date="2023-03" db="EMBL/GenBank/DDBJ databases">
        <title>Massive genome expansion in bonnet fungi (Mycena s.s.) driven by repeated elements and novel gene families across ecological guilds.</title>
        <authorList>
            <consortium name="Lawrence Berkeley National Laboratory"/>
            <person name="Harder C.B."/>
            <person name="Miyauchi S."/>
            <person name="Viragh M."/>
            <person name="Kuo A."/>
            <person name="Thoen E."/>
            <person name="Andreopoulos B."/>
            <person name="Lu D."/>
            <person name="Skrede I."/>
            <person name="Drula E."/>
            <person name="Henrissat B."/>
            <person name="Morin E."/>
            <person name="Kohler A."/>
            <person name="Barry K."/>
            <person name="LaButti K."/>
            <person name="Morin E."/>
            <person name="Salamov A."/>
            <person name="Lipzen A."/>
            <person name="Mereny Z."/>
            <person name="Hegedus B."/>
            <person name="Baldrian P."/>
            <person name="Stursova M."/>
            <person name="Weitz H."/>
            <person name="Taylor A."/>
            <person name="Grigoriev I.V."/>
            <person name="Nagy L.G."/>
            <person name="Martin F."/>
            <person name="Kauserud H."/>
        </authorList>
    </citation>
    <scope>NUCLEOTIDE SEQUENCE</scope>
    <source>
        <strain evidence="1">CBHHK002</strain>
    </source>
</reference>
<protein>
    <submittedName>
        <fullName evidence="1">Uncharacterized protein</fullName>
    </submittedName>
</protein>
<dbReference type="Proteomes" id="UP001218218">
    <property type="component" value="Unassembled WGS sequence"/>
</dbReference>
<dbReference type="EMBL" id="JARIHO010000069">
    <property type="protein sequence ID" value="KAJ7312906.1"/>
    <property type="molecule type" value="Genomic_DNA"/>
</dbReference>
<evidence type="ECO:0000313" key="2">
    <source>
        <dbReference type="Proteomes" id="UP001218218"/>
    </source>
</evidence>
<accession>A0AAD7EDW8</accession>